<feature type="chain" id="PRO_5047183523" evidence="1">
    <location>
        <begin position="22"/>
        <end position="520"/>
    </location>
</feature>
<gene>
    <name evidence="2" type="ORF">Ga0609869_002913</name>
</gene>
<dbReference type="Proteomes" id="UP001560019">
    <property type="component" value="Unassembled WGS sequence"/>
</dbReference>
<dbReference type="InterPro" id="IPR008557">
    <property type="entry name" value="PhoX"/>
</dbReference>
<evidence type="ECO:0000313" key="3">
    <source>
        <dbReference type="Proteomes" id="UP001560019"/>
    </source>
</evidence>
<sequence length="520" mass="56082">MKKTLIPSLVLTTALSAPAFADSLTRVATVPLGGEITGMFLEGDDLFFNVQHPADDLGTDFALATVGVVSNADFGAPEMPVPEGDDKKVVKTALGDYQVPVQQGAFDMIGKIVGVDGEIKQSNDPDFNAFVRTGASEGYLFTNWEDRPGGMSRVKLARAEDGTWSVDETDAMMLDFSGVHGTWVNCFGTLSPWNTPLTSEELYFDDTAEWNNPEYKYIGDVAGLEEYLGEYPNPYRYGYIVEINNPAGKPVPTKLFALGRFSHENSVVMPDRKTVYLSDDGTDVVFYKFVADRAGDLSSGTLYAAKMTQMAEPGTAAAEAGFQISWIELAHGSNAEIAGWVAEYDGITQDDFAAGKSSYISDADVAAWARGEAADNRAAFLESRKAAKAKGATAEFRKMEGVNINLDAAADGSVPYMYMAMSEVAKGMSDDAGDIQVAENKCGVVYEMRLDRNYNVSMMTPAVAGGAYDKNAEANACDVNAISNPDNLLVLPTGQVLIGEDTGKHENNAMWVWTPNRTAM</sequence>
<keyword evidence="3" id="KW-1185">Reference proteome</keyword>
<evidence type="ECO:0000313" key="2">
    <source>
        <dbReference type="EMBL" id="MEX5729560.1"/>
    </source>
</evidence>
<dbReference type="PANTHER" id="PTHR35399:SF2">
    <property type="entry name" value="DUF839 DOMAIN-CONTAINING PROTEIN"/>
    <property type="match status" value="1"/>
</dbReference>
<accession>A0ABV3XW19</accession>
<keyword evidence="1" id="KW-0732">Signal</keyword>
<dbReference type="RefSeq" id="WP_211336787.1">
    <property type="nucleotide sequence ID" value="NZ_JBEHHI010000003.1"/>
</dbReference>
<dbReference type="EMBL" id="JBEHHI010000003">
    <property type="protein sequence ID" value="MEX5729560.1"/>
    <property type="molecule type" value="Genomic_DNA"/>
</dbReference>
<proteinExistence type="predicted"/>
<name>A0ABV3XW19_9RHOB</name>
<dbReference type="PANTHER" id="PTHR35399">
    <property type="entry name" value="SLR8030 PROTEIN"/>
    <property type="match status" value="1"/>
</dbReference>
<dbReference type="Pfam" id="PF05787">
    <property type="entry name" value="PhoX"/>
    <property type="match status" value="1"/>
</dbReference>
<feature type="signal peptide" evidence="1">
    <location>
        <begin position="1"/>
        <end position="21"/>
    </location>
</feature>
<protein>
    <submittedName>
        <fullName evidence="2">Secreted PhoX family phosphatase</fullName>
    </submittedName>
</protein>
<organism evidence="2 3">
    <name type="scientific">Rhodovulum iodosum</name>
    <dbReference type="NCBI Taxonomy" id="68291"/>
    <lineage>
        <taxon>Bacteria</taxon>
        <taxon>Pseudomonadati</taxon>
        <taxon>Pseudomonadota</taxon>
        <taxon>Alphaproteobacteria</taxon>
        <taxon>Rhodobacterales</taxon>
        <taxon>Paracoccaceae</taxon>
        <taxon>Rhodovulum</taxon>
    </lineage>
</organism>
<evidence type="ECO:0000256" key="1">
    <source>
        <dbReference type="SAM" id="SignalP"/>
    </source>
</evidence>
<reference evidence="2 3" key="1">
    <citation type="submission" date="2024-06" db="EMBL/GenBank/DDBJ databases">
        <title>Genome of Rhodovulum iodosum, a marine photoferrotroph.</title>
        <authorList>
            <person name="Bianchini G."/>
            <person name="Nikeleit V."/>
            <person name="Kappler A."/>
            <person name="Bryce C."/>
            <person name="Sanchez-Baracaldo P."/>
        </authorList>
    </citation>
    <scope>NUCLEOTIDE SEQUENCE [LARGE SCALE GENOMIC DNA]</scope>
    <source>
        <strain evidence="2 3">UT/N1</strain>
    </source>
</reference>
<comment type="caution">
    <text evidence="2">The sequence shown here is derived from an EMBL/GenBank/DDBJ whole genome shotgun (WGS) entry which is preliminary data.</text>
</comment>